<name>A0A6L2KRH0_TANCI</name>
<proteinExistence type="predicted"/>
<organism evidence="1">
    <name type="scientific">Tanacetum cinerariifolium</name>
    <name type="common">Dalmatian daisy</name>
    <name type="synonym">Chrysanthemum cinerariifolium</name>
    <dbReference type="NCBI Taxonomy" id="118510"/>
    <lineage>
        <taxon>Eukaryota</taxon>
        <taxon>Viridiplantae</taxon>
        <taxon>Streptophyta</taxon>
        <taxon>Embryophyta</taxon>
        <taxon>Tracheophyta</taxon>
        <taxon>Spermatophyta</taxon>
        <taxon>Magnoliopsida</taxon>
        <taxon>eudicotyledons</taxon>
        <taxon>Gunneridae</taxon>
        <taxon>Pentapetalae</taxon>
        <taxon>asterids</taxon>
        <taxon>campanulids</taxon>
        <taxon>Asterales</taxon>
        <taxon>Asteraceae</taxon>
        <taxon>Asteroideae</taxon>
        <taxon>Anthemideae</taxon>
        <taxon>Anthemidinae</taxon>
        <taxon>Tanacetum</taxon>
    </lineage>
</organism>
<accession>A0A6L2KRH0</accession>
<sequence length="250" mass="28454">MGYEHLSTIPETESDEVNKSSVNNLVLIPSEYEVTSDNEIECDVPVCKDSSTFDVLEEHFEILSDSNNDDISSDAVAFEDIEYVEASELFSLEEENVVYQEEKEYNSIPSGIENIDYDSEGDIHFLEELLVDDSIPHPKNESSNFDHRNDLSFPRPPPKPPYFEVFFYFEPNSGELIAAVMNNIDELNEDKCFDIGGGEIDVFANIEDDDYFLFIFVIRIFLPYLICPEVSPLLLFAGSEDTIFYPGISI</sequence>
<gene>
    <name evidence="1" type="ORF">Tci_024121</name>
</gene>
<evidence type="ECO:0000313" key="1">
    <source>
        <dbReference type="EMBL" id="GEU52143.1"/>
    </source>
</evidence>
<dbReference type="AlphaFoldDB" id="A0A6L2KRH0"/>
<protein>
    <recommendedName>
        <fullName evidence="2">Reverse transcriptase domain-containing protein</fullName>
    </recommendedName>
</protein>
<reference evidence="1" key="1">
    <citation type="journal article" date="2019" name="Sci. Rep.">
        <title>Draft genome of Tanacetum cinerariifolium, the natural source of mosquito coil.</title>
        <authorList>
            <person name="Yamashiro T."/>
            <person name="Shiraishi A."/>
            <person name="Satake H."/>
            <person name="Nakayama K."/>
        </authorList>
    </citation>
    <scope>NUCLEOTIDE SEQUENCE</scope>
</reference>
<evidence type="ECO:0008006" key="2">
    <source>
        <dbReference type="Google" id="ProtNLM"/>
    </source>
</evidence>
<comment type="caution">
    <text evidence="1">The sequence shown here is derived from an EMBL/GenBank/DDBJ whole genome shotgun (WGS) entry which is preliminary data.</text>
</comment>
<dbReference type="EMBL" id="BKCJ010002971">
    <property type="protein sequence ID" value="GEU52143.1"/>
    <property type="molecule type" value="Genomic_DNA"/>
</dbReference>